<feature type="non-terminal residue" evidence="1">
    <location>
        <position position="52"/>
    </location>
</feature>
<protein>
    <submittedName>
        <fullName evidence="1">17272_t:CDS:1</fullName>
    </submittedName>
</protein>
<name>A0ACA9MXA8_9GLOM</name>
<sequence>MGIKASVRNDNLQEVEEEGPLVDLEEFALLDQVGLKVLSYPACSVDYVQYQQ</sequence>
<dbReference type="EMBL" id="CAJVPT010016308">
    <property type="protein sequence ID" value="CAG8618077.1"/>
    <property type="molecule type" value="Genomic_DNA"/>
</dbReference>
<reference evidence="1" key="1">
    <citation type="submission" date="2021-06" db="EMBL/GenBank/DDBJ databases">
        <authorList>
            <person name="Kallberg Y."/>
            <person name="Tangrot J."/>
            <person name="Rosling A."/>
        </authorList>
    </citation>
    <scope>NUCLEOTIDE SEQUENCE</scope>
    <source>
        <strain evidence="1">CL356</strain>
    </source>
</reference>
<evidence type="ECO:0000313" key="1">
    <source>
        <dbReference type="EMBL" id="CAG8618077.1"/>
    </source>
</evidence>
<dbReference type="Proteomes" id="UP000789525">
    <property type="component" value="Unassembled WGS sequence"/>
</dbReference>
<comment type="caution">
    <text evidence="1">The sequence shown here is derived from an EMBL/GenBank/DDBJ whole genome shotgun (WGS) entry which is preliminary data.</text>
</comment>
<organism evidence="1 2">
    <name type="scientific">Acaulospora colombiana</name>
    <dbReference type="NCBI Taxonomy" id="27376"/>
    <lineage>
        <taxon>Eukaryota</taxon>
        <taxon>Fungi</taxon>
        <taxon>Fungi incertae sedis</taxon>
        <taxon>Mucoromycota</taxon>
        <taxon>Glomeromycotina</taxon>
        <taxon>Glomeromycetes</taxon>
        <taxon>Diversisporales</taxon>
        <taxon>Acaulosporaceae</taxon>
        <taxon>Acaulospora</taxon>
    </lineage>
</organism>
<evidence type="ECO:0000313" key="2">
    <source>
        <dbReference type="Proteomes" id="UP000789525"/>
    </source>
</evidence>
<proteinExistence type="predicted"/>
<gene>
    <name evidence="1" type="ORF">ACOLOM_LOCUS7234</name>
</gene>
<accession>A0ACA9MXA8</accession>
<keyword evidence="2" id="KW-1185">Reference proteome</keyword>